<reference evidence="2" key="1">
    <citation type="submission" date="2022-01" db="EMBL/GenBank/DDBJ databases">
        <authorList>
            <person name="King R."/>
        </authorList>
    </citation>
    <scope>NUCLEOTIDE SEQUENCE</scope>
</reference>
<dbReference type="Gene3D" id="3.30.70.1820">
    <property type="entry name" value="L1 transposable element, RRM domain"/>
    <property type="match status" value="1"/>
</dbReference>
<evidence type="ECO:0000256" key="1">
    <source>
        <dbReference type="SAM" id="Coils"/>
    </source>
</evidence>
<dbReference type="Proteomes" id="UP001153737">
    <property type="component" value="Chromosome 9"/>
</dbReference>
<dbReference type="EMBL" id="OU896715">
    <property type="protein sequence ID" value="CAH1183860.1"/>
    <property type="molecule type" value="Genomic_DNA"/>
</dbReference>
<evidence type="ECO:0000313" key="2">
    <source>
        <dbReference type="EMBL" id="CAH1183860.1"/>
    </source>
</evidence>
<sequence>MMSTRHNKKGEDDLLSTIKSVVTNLCTSEDFINILCKSITKVISEKFEREIDSLKKENEKLQDTIANQNIIINGMERKQEKFEQSLRSKNLRIYGVKENRNENCIQNILEIINERMKLKVSESDVESCYRAGKFVADSNRPIMVKFYNRYHKHMVYNNKKLLKKTGIIIREDLTYEQIKLLKAAISRVGETGKVWTNQGKLFIKLDTDKNHHQINSMEDLAKI</sequence>
<feature type="coiled-coil region" evidence="1">
    <location>
        <begin position="44"/>
        <end position="78"/>
    </location>
</feature>
<dbReference type="AlphaFoldDB" id="A0A9P0GYC4"/>
<evidence type="ECO:0000313" key="3">
    <source>
        <dbReference type="Proteomes" id="UP001153737"/>
    </source>
</evidence>
<gene>
    <name evidence="2" type="ORF">PHAECO_LOCUS12389</name>
</gene>
<name>A0A9P0GYC4_PHACE</name>
<proteinExistence type="predicted"/>
<accession>A0A9P0GYC4</accession>
<keyword evidence="3" id="KW-1185">Reference proteome</keyword>
<keyword evidence="1" id="KW-0175">Coiled coil</keyword>
<reference evidence="2" key="2">
    <citation type="submission" date="2022-10" db="EMBL/GenBank/DDBJ databases">
        <authorList>
            <consortium name="ENA_rothamsted_submissions"/>
            <consortium name="culmorum"/>
            <person name="King R."/>
        </authorList>
    </citation>
    <scope>NUCLEOTIDE SEQUENCE</scope>
</reference>
<organism evidence="2 3">
    <name type="scientific">Phaedon cochleariae</name>
    <name type="common">Mustard beetle</name>
    <dbReference type="NCBI Taxonomy" id="80249"/>
    <lineage>
        <taxon>Eukaryota</taxon>
        <taxon>Metazoa</taxon>
        <taxon>Ecdysozoa</taxon>
        <taxon>Arthropoda</taxon>
        <taxon>Hexapoda</taxon>
        <taxon>Insecta</taxon>
        <taxon>Pterygota</taxon>
        <taxon>Neoptera</taxon>
        <taxon>Endopterygota</taxon>
        <taxon>Coleoptera</taxon>
        <taxon>Polyphaga</taxon>
        <taxon>Cucujiformia</taxon>
        <taxon>Chrysomeloidea</taxon>
        <taxon>Chrysomelidae</taxon>
        <taxon>Chrysomelinae</taxon>
        <taxon>Chrysomelini</taxon>
        <taxon>Phaedon</taxon>
    </lineage>
</organism>
<protein>
    <submittedName>
        <fullName evidence="2">Uncharacterized protein</fullName>
    </submittedName>
</protein>